<dbReference type="Pfam" id="PF03448">
    <property type="entry name" value="MgtE_N"/>
    <property type="match status" value="1"/>
</dbReference>
<protein>
    <recommendedName>
        <fullName evidence="3">Magnesium transporter MgtE intracellular domain-containing protein</fullName>
    </recommendedName>
</protein>
<feature type="coiled-coil region" evidence="1">
    <location>
        <begin position="58"/>
        <end position="113"/>
    </location>
</feature>
<dbReference type="Gene3D" id="1.25.60.10">
    <property type="entry name" value="MgtE N-terminal domain-like"/>
    <property type="match status" value="1"/>
</dbReference>
<proteinExistence type="predicted"/>
<dbReference type="AlphaFoldDB" id="A0A2N7PKB5"/>
<feature type="transmembrane region" description="Helical" evidence="2">
    <location>
        <begin position="12"/>
        <end position="33"/>
    </location>
</feature>
<evidence type="ECO:0000313" key="5">
    <source>
        <dbReference type="Proteomes" id="UP000235731"/>
    </source>
</evidence>
<accession>A0A2N7PKB5</accession>
<evidence type="ECO:0000256" key="2">
    <source>
        <dbReference type="SAM" id="Phobius"/>
    </source>
</evidence>
<keyword evidence="2" id="KW-0812">Transmembrane</keyword>
<feature type="domain" description="Magnesium transporter MgtE intracellular" evidence="3">
    <location>
        <begin position="123"/>
        <end position="174"/>
    </location>
</feature>
<dbReference type="InterPro" id="IPR006668">
    <property type="entry name" value="Mg_transptr_MgtE_intracell_dom"/>
</dbReference>
<evidence type="ECO:0000259" key="3">
    <source>
        <dbReference type="Pfam" id="PF03448"/>
    </source>
</evidence>
<organism evidence="4 5">
    <name type="scientific">Caldimicrobium thiodismutans</name>
    <dbReference type="NCBI Taxonomy" id="1653476"/>
    <lineage>
        <taxon>Bacteria</taxon>
        <taxon>Pseudomonadati</taxon>
        <taxon>Thermodesulfobacteriota</taxon>
        <taxon>Thermodesulfobacteria</taxon>
        <taxon>Thermodesulfobacteriales</taxon>
        <taxon>Thermodesulfobacteriaceae</taxon>
        <taxon>Caldimicrobium</taxon>
    </lineage>
</organism>
<keyword evidence="1" id="KW-0175">Coiled coil</keyword>
<keyword evidence="2" id="KW-1133">Transmembrane helix</keyword>
<comment type="caution">
    <text evidence="4">The sequence shown here is derived from an EMBL/GenBank/DDBJ whole genome shotgun (WGS) entry which is preliminary data.</text>
</comment>
<dbReference type="EMBL" id="PNIE01000029">
    <property type="protein sequence ID" value="PMP63665.1"/>
    <property type="molecule type" value="Genomic_DNA"/>
</dbReference>
<dbReference type="Proteomes" id="UP000235731">
    <property type="component" value="Unassembled WGS sequence"/>
</dbReference>
<name>A0A2N7PKB5_9BACT</name>
<dbReference type="SUPFAM" id="SSF158791">
    <property type="entry name" value="MgtE N-terminal domain-like"/>
    <property type="match status" value="1"/>
</dbReference>
<sequence length="181" mass="20797">MIKITKIIKTGTLFKLVFLFVIIKFLLGGVYVYSEYVKSPTQREGSMYNCPPEFSDFLVFEKRRLLDKERELEAKEKELKLLEKKLQEQMNALTALSQEVEEKLNKITAVRDERIKLLVKAYAEMSPKKAAEQLLNMDRDMAIKILSQMKSNQVASILSAMPPEKAANLAEALSGYPPREY</sequence>
<gene>
    <name evidence="4" type="ORF">C0197_02035</name>
</gene>
<evidence type="ECO:0000313" key="4">
    <source>
        <dbReference type="EMBL" id="PMP63665.1"/>
    </source>
</evidence>
<evidence type="ECO:0000256" key="1">
    <source>
        <dbReference type="SAM" id="Coils"/>
    </source>
</evidence>
<reference evidence="4 5" key="1">
    <citation type="submission" date="2018-01" db="EMBL/GenBank/DDBJ databases">
        <title>Metagenomic assembled genomes from two thermal pools in the Uzon Caldera, Kamchatka, Russia.</title>
        <authorList>
            <person name="Wilkins L."/>
            <person name="Ettinger C."/>
        </authorList>
    </citation>
    <scope>NUCLEOTIDE SEQUENCE [LARGE SCALE GENOMIC DNA]</scope>
    <source>
        <strain evidence="4">ZAV-15</strain>
    </source>
</reference>
<keyword evidence="2" id="KW-0472">Membrane</keyword>
<dbReference type="InterPro" id="IPR038076">
    <property type="entry name" value="MgtE_N_sf"/>
</dbReference>